<dbReference type="Pfam" id="PF02350">
    <property type="entry name" value="Epimerase_2"/>
    <property type="match status" value="1"/>
</dbReference>
<name>A0AB33IVG0_9BACT</name>
<keyword evidence="1" id="KW-0413">Isomerase</keyword>
<sequence length="362" mass="39347">MNICIVAGARPNFMKVAPIVHAIQRAAKEGKDIDFKLVYTGSEGDSTLEPSLFADLEIAPPTIYLGVDCENLNELTGQVMSAFEKYLDASPADVVIVVDDLASTMAAAIVTKKRGVCLAHLVAGTRSFDINMPKEINRLVIDGLSDLLFTAGMGSNSIATRGGTENAQVYMVGNILMDTLRLNHGKEQRPAISDDLRDGEYLMFTLNRKALMANEENLKLMLARLIEEAQSLPIVAPLRGMAAKVVEACLPASAGGFKIVEPLTYLEFGYLMEHAKGVITDSGNVAEEATFRQIPCITLNSYTEHAETVKVGTNVLVGEDAELLAQSVRGMVRGEWKKAGIPERWDGRSAERIVQILLDMKC</sequence>
<dbReference type="GO" id="GO:0016853">
    <property type="term" value="F:isomerase activity"/>
    <property type="evidence" value="ECO:0007669"/>
    <property type="project" value="UniProtKB-KW"/>
</dbReference>
<dbReference type="EMBL" id="AP035785">
    <property type="protein sequence ID" value="BFO71194.1"/>
    <property type="molecule type" value="Genomic_DNA"/>
</dbReference>
<reference evidence="3" key="1">
    <citation type="submission" date="2024-07" db="EMBL/GenBank/DDBJ databases">
        <title>Complete genome sequence of Prevotella sp. YM-2024 GTC17253.</title>
        <authorList>
            <person name="Hayashi M."/>
            <person name="Muto Y."/>
            <person name="Tanaka K."/>
            <person name="Niwa H."/>
        </authorList>
    </citation>
    <scope>NUCLEOTIDE SEQUENCE</scope>
    <source>
        <strain evidence="3">GTC17253</strain>
    </source>
</reference>
<accession>A0AB33IVG0</accession>
<dbReference type="AlphaFoldDB" id="A0AB33IVG0"/>
<dbReference type="InterPro" id="IPR003331">
    <property type="entry name" value="UDP_GlcNAc_Epimerase_2_dom"/>
</dbReference>
<protein>
    <submittedName>
        <fullName evidence="3">UDP-N-acetylglucosamine 2-epimerase (Non-hydrolyzing)</fullName>
    </submittedName>
</protein>
<dbReference type="Gene3D" id="3.40.50.2000">
    <property type="entry name" value="Glycogen Phosphorylase B"/>
    <property type="match status" value="2"/>
</dbReference>
<dbReference type="InterPro" id="IPR029767">
    <property type="entry name" value="WecB-like"/>
</dbReference>
<comment type="similarity">
    <text evidence="1">Belongs to the UDP-N-acetylglucosamine 2-epimerase family.</text>
</comment>
<proteinExistence type="inferred from homology"/>
<evidence type="ECO:0000313" key="3">
    <source>
        <dbReference type="EMBL" id="BFO71194.1"/>
    </source>
</evidence>
<dbReference type="SUPFAM" id="SSF53756">
    <property type="entry name" value="UDP-Glycosyltransferase/glycogen phosphorylase"/>
    <property type="match status" value="1"/>
</dbReference>
<dbReference type="PANTHER" id="PTHR43174:SF1">
    <property type="entry name" value="UDP-N-ACETYLGLUCOSAMINE 2-EPIMERASE"/>
    <property type="match status" value="1"/>
</dbReference>
<dbReference type="PANTHER" id="PTHR43174">
    <property type="entry name" value="UDP-N-ACETYLGLUCOSAMINE 2-EPIMERASE"/>
    <property type="match status" value="1"/>
</dbReference>
<organism evidence="3">
    <name type="scientific">Prevotella sp. GTC17253</name>
    <dbReference type="NCBI Taxonomy" id="3236793"/>
    <lineage>
        <taxon>Bacteria</taxon>
        <taxon>Pseudomonadati</taxon>
        <taxon>Bacteroidota</taxon>
        <taxon>Bacteroidia</taxon>
        <taxon>Bacteroidales</taxon>
        <taxon>Prevotellaceae</taxon>
        <taxon>Prevotella</taxon>
    </lineage>
</organism>
<evidence type="ECO:0000259" key="2">
    <source>
        <dbReference type="Pfam" id="PF02350"/>
    </source>
</evidence>
<gene>
    <name evidence="3" type="primary">wecB</name>
    <name evidence="3" type="ORF">GTC17253_11600</name>
</gene>
<feature type="domain" description="UDP-N-acetylglucosamine 2-epimerase" evidence="2">
    <location>
        <begin position="27"/>
        <end position="357"/>
    </location>
</feature>
<evidence type="ECO:0000256" key="1">
    <source>
        <dbReference type="RuleBase" id="RU003513"/>
    </source>
</evidence>